<feature type="region of interest" description="Disordered" evidence="7">
    <location>
        <begin position="421"/>
        <end position="455"/>
    </location>
</feature>
<keyword evidence="5" id="KW-0333">Golgi apparatus</keyword>
<comment type="caution">
    <text evidence="9">The sequence shown here is derived from an EMBL/GenBank/DDBJ whole genome shotgun (WGS) entry which is preliminary data.</text>
</comment>
<dbReference type="GO" id="GO:0019905">
    <property type="term" value="F:syntaxin binding"/>
    <property type="evidence" value="ECO:0007669"/>
    <property type="project" value="TreeGrafter"/>
</dbReference>
<name>A0A9W7EDC7_9STRA</name>
<dbReference type="InterPro" id="IPR019515">
    <property type="entry name" value="VPS54_N"/>
</dbReference>
<evidence type="ECO:0000259" key="8">
    <source>
        <dbReference type="Pfam" id="PF10475"/>
    </source>
</evidence>
<dbReference type="Proteomes" id="UP001162640">
    <property type="component" value="Unassembled WGS sequence"/>
</dbReference>
<evidence type="ECO:0000313" key="10">
    <source>
        <dbReference type="Proteomes" id="UP001162640"/>
    </source>
</evidence>
<evidence type="ECO:0000256" key="5">
    <source>
        <dbReference type="ARBA" id="ARBA00023034"/>
    </source>
</evidence>
<dbReference type="AlphaFoldDB" id="A0A9W7EDC7"/>
<dbReference type="GO" id="GO:0000938">
    <property type="term" value="C:GARP complex"/>
    <property type="evidence" value="ECO:0007669"/>
    <property type="project" value="InterPro"/>
</dbReference>
<reference evidence="10" key="1">
    <citation type="journal article" date="2023" name="Commun. Biol.">
        <title>Genome analysis of Parmales, the sister group of diatoms, reveals the evolutionary specialization of diatoms from phago-mixotrophs to photoautotrophs.</title>
        <authorList>
            <person name="Ban H."/>
            <person name="Sato S."/>
            <person name="Yoshikawa S."/>
            <person name="Yamada K."/>
            <person name="Nakamura Y."/>
            <person name="Ichinomiya M."/>
            <person name="Sato N."/>
            <person name="Blanc-Mathieu R."/>
            <person name="Endo H."/>
            <person name="Kuwata A."/>
            <person name="Ogata H."/>
        </authorList>
    </citation>
    <scope>NUCLEOTIDE SEQUENCE [LARGE SCALE GENOMIC DNA]</scope>
</reference>
<proteinExistence type="inferred from homology"/>
<sequence length="480" mass="53725">MSRPLPTSSATPPTSKPVWALAHPPLHTPSKPSPQTPSPNHHQPSNLTKKVEFIEDHNLLSVIQEPAGTSQTSYFDTFWGTSSTSNQNELLERPKTQRDPPPYLQGLDVSNVEDFVNKTSAKAKIFTERMMNDDTYEEDEEENGDYSDTKNFERQEELAEYLDTVEVHLLQQIRARSGDFFRETSRFQSLKTLVVSGCSEVHILRQTLASLRRRTVLEVLDVPVQFRVRDNLRGVEGILEKMKEVVEIKEGLGELIGGERFEEVIEKCKEFKKMMTSHNLTKITALLPTSKSVLDYETMAVTRMSRKFVDELLTYSVTNVEGNFDILPSAKVLKEAGLMQVASDLYAHHLIETIKLTVKATVTECAKDAHSKEGSITAGLSGMPFPQFLDCLEMLFEQILSNLSLTSNVYTFLSTNGIEMPDPNLPECKTSDKKSNGTNGTNGTGNGTPTALTAASELAHRSISELLRIRKGESKKKMHR</sequence>
<dbReference type="EMBL" id="BLQM01000173">
    <property type="protein sequence ID" value="GMH72208.1"/>
    <property type="molecule type" value="Genomic_DNA"/>
</dbReference>
<evidence type="ECO:0000256" key="3">
    <source>
        <dbReference type="ARBA" id="ARBA00022448"/>
    </source>
</evidence>
<dbReference type="GO" id="GO:0015031">
    <property type="term" value="P:protein transport"/>
    <property type="evidence" value="ECO:0007669"/>
    <property type="project" value="UniProtKB-KW"/>
</dbReference>
<dbReference type="GO" id="GO:0005829">
    <property type="term" value="C:cytosol"/>
    <property type="evidence" value="ECO:0007669"/>
    <property type="project" value="GOC"/>
</dbReference>
<evidence type="ECO:0000256" key="6">
    <source>
        <dbReference type="ARBA" id="ARBA00023054"/>
    </source>
</evidence>
<keyword evidence="4" id="KW-0653">Protein transport</keyword>
<evidence type="ECO:0000313" key="9">
    <source>
        <dbReference type="EMBL" id="GMH72208.1"/>
    </source>
</evidence>
<protein>
    <recommendedName>
        <fullName evidence="8">Vacuolar protein sorting-associated protein 54 N-terminal domain-containing protein</fullName>
    </recommendedName>
</protein>
<accession>A0A9W7EDC7</accession>
<dbReference type="PANTHER" id="PTHR12965:SF0">
    <property type="entry name" value="VACUOLAR PROTEIN SORTING-ASSOCIATED PROTEIN 54"/>
    <property type="match status" value="1"/>
</dbReference>
<evidence type="ECO:0000256" key="7">
    <source>
        <dbReference type="SAM" id="MobiDB-lite"/>
    </source>
</evidence>
<feature type="domain" description="Vacuolar protein sorting-associated protein 54 N-terminal" evidence="8">
    <location>
        <begin position="149"/>
        <end position="279"/>
    </location>
</feature>
<feature type="region of interest" description="Disordered" evidence="7">
    <location>
        <begin position="1"/>
        <end position="45"/>
    </location>
</feature>
<feature type="compositionally biased region" description="Low complexity" evidence="7">
    <location>
        <begin position="1"/>
        <end position="17"/>
    </location>
</feature>
<evidence type="ECO:0000256" key="1">
    <source>
        <dbReference type="ARBA" id="ARBA00004601"/>
    </source>
</evidence>
<evidence type="ECO:0000256" key="2">
    <source>
        <dbReference type="ARBA" id="ARBA00009150"/>
    </source>
</evidence>
<evidence type="ECO:0000256" key="4">
    <source>
        <dbReference type="ARBA" id="ARBA00022927"/>
    </source>
</evidence>
<dbReference type="GO" id="GO:0006896">
    <property type="term" value="P:Golgi to vacuole transport"/>
    <property type="evidence" value="ECO:0007669"/>
    <property type="project" value="TreeGrafter"/>
</dbReference>
<dbReference type="GO" id="GO:0042147">
    <property type="term" value="P:retrograde transport, endosome to Golgi"/>
    <property type="evidence" value="ECO:0007669"/>
    <property type="project" value="InterPro"/>
</dbReference>
<keyword evidence="6" id="KW-0175">Coiled coil</keyword>
<comment type="subcellular location">
    <subcellularLocation>
        <location evidence="1">Golgi apparatus</location>
        <location evidence="1">trans-Golgi network</location>
    </subcellularLocation>
</comment>
<dbReference type="InterPro" id="IPR039745">
    <property type="entry name" value="Vps54"/>
</dbReference>
<organism evidence="9 10">
    <name type="scientific">Triparma laevis f. inornata</name>
    <dbReference type="NCBI Taxonomy" id="1714386"/>
    <lineage>
        <taxon>Eukaryota</taxon>
        <taxon>Sar</taxon>
        <taxon>Stramenopiles</taxon>
        <taxon>Ochrophyta</taxon>
        <taxon>Bolidophyceae</taxon>
        <taxon>Parmales</taxon>
        <taxon>Triparmaceae</taxon>
        <taxon>Triparma</taxon>
    </lineage>
</organism>
<comment type="similarity">
    <text evidence="2">Belongs to the VPS54 family.</text>
</comment>
<dbReference type="PANTHER" id="PTHR12965">
    <property type="entry name" value="VACUOLAR PROTEIN SORTING 54"/>
    <property type="match status" value="1"/>
</dbReference>
<dbReference type="Pfam" id="PF10475">
    <property type="entry name" value="Vps54_N"/>
    <property type="match status" value="1"/>
</dbReference>
<gene>
    <name evidence="9" type="ORF">TL16_g05858</name>
</gene>
<keyword evidence="3" id="KW-0813">Transport</keyword>